<sequence length="230" mass="24188">MQNNVTNGSLDVTPSNEFEGDSTGGHLVAGYAHQWGRVVLGIEGDYELKNGFSRDRTIGGPECLTPPINFVELGVGHFECIGTRLFFSEVKTMGHVRMTAGYEITPALRGFVAGGLAIGKSSDTYGASIFGVVADSPSAPLAGAATVTRSGVSKTVYGFSIGGGVELKASEHLRLRTEYLYDQYKSVDIAVGGAGFGGTIGDITTNSFVSPGSKVELSNQTVRLTAIYQF</sequence>
<evidence type="ECO:0000313" key="2">
    <source>
        <dbReference type="Proteomes" id="UP000272706"/>
    </source>
</evidence>
<evidence type="ECO:0000313" key="1">
    <source>
        <dbReference type="EMBL" id="RJT36419.1"/>
    </source>
</evidence>
<name>A0A3A5KKX4_9HYPH</name>
<dbReference type="EMBL" id="QZWZ01000015">
    <property type="protein sequence ID" value="RJT36419.1"/>
    <property type="molecule type" value="Genomic_DNA"/>
</dbReference>
<dbReference type="AlphaFoldDB" id="A0A3A5KKX4"/>
<gene>
    <name evidence="1" type="ORF">D3227_20240</name>
</gene>
<proteinExistence type="predicted"/>
<reference evidence="1 2" key="1">
    <citation type="submission" date="2018-09" db="EMBL/GenBank/DDBJ databases">
        <title>Mesorhizobium carmichaelinearum sp. nov. isolated from Carmichaelinea spp. root nodules in New Zealand.</title>
        <authorList>
            <person name="De Meyer S.E."/>
        </authorList>
    </citation>
    <scope>NUCLEOTIDE SEQUENCE [LARGE SCALE GENOMIC DNA]</scope>
    <source>
        <strain evidence="1 2">ICMP19557</strain>
    </source>
</reference>
<keyword evidence="2" id="KW-1185">Reference proteome</keyword>
<protein>
    <submittedName>
        <fullName evidence="1">Uncharacterized protein</fullName>
    </submittedName>
</protein>
<comment type="caution">
    <text evidence="1">The sequence shown here is derived from an EMBL/GenBank/DDBJ whole genome shotgun (WGS) entry which is preliminary data.</text>
</comment>
<accession>A0A3A5KKX4</accession>
<dbReference type="Proteomes" id="UP000272706">
    <property type="component" value="Unassembled WGS sequence"/>
</dbReference>
<dbReference type="OrthoDB" id="9815357at2"/>
<dbReference type="RefSeq" id="WP_120016064.1">
    <property type="nucleotide sequence ID" value="NZ_QZWZ01000015.1"/>
</dbReference>
<dbReference type="Gene3D" id="2.40.160.20">
    <property type="match status" value="1"/>
</dbReference>
<dbReference type="SUPFAM" id="SSF56925">
    <property type="entry name" value="OMPA-like"/>
    <property type="match status" value="1"/>
</dbReference>
<dbReference type="InterPro" id="IPR011250">
    <property type="entry name" value="OMP/PagP_B-barrel"/>
</dbReference>
<organism evidence="1 2">
    <name type="scientific">Mesorhizobium waimense</name>
    <dbReference type="NCBI Taxonomy" id="1300307"/>
    <lineage>
        <taxon>Bacteria</taxon>
        <taxon>Pseudomonadati</taxon>
        <taxon>Pseudomonadota</taxon>
        <taxon>Alphaproteobacteria</taxon>
        <taxon>Hyphomicrobiales</taxon>
        <taxon>Phyllobacteriaceae</taxon>
        <taxon>Mesorhizobium</taxon>
    </lineage>
</organism>